<evidence type="ECO:0000313" key="2">
    <source>
        <dbReference type="Proteomes" id="UP001629113"/>
    </source>
</evidence>
<keyword evidence="2" id="KW-1185">Reference proteome</keyword>
<comment type="caution">
    <text evidence="1">The sequence shown here is derived from an EMBL/GenBank/DDBJ whole genome shotgun (WGS) entry which is preliminary data.</text>
</comment>
<organism evidence="1 2">
    <name type="scientific">Phlyctema vagabunda</name>
    <dbReference type="NCBI Taxonomy" id="108571"/>
    <lineage>
        <taxon>Eukaryota</taxon>
        <taxon>Fungi</taxon>
        <taxon>Dikarya</taxon>
        <taxon>Ascomycota</taxon>
        <taxon>Pezizomycotina</taxon>
        <taxon>Leotiomycetes</taxon>
        <taxon>Helotiales</taxon>
        <taxon>Dermateaceae</taxon>
        <taxon>Phlyctema</taxon>
    </lineage>
</organism>
<dbReference type="Proteomes" id="UP001629113">
    <property type="component" value="Unassembled WGS sequence"/>
</dbReference>
<accession>A0ABR4P1D9</accession>
<protein>
    <submittedName>
        <fullName evidence="1">Uncharacterized protein</fullName>
    </submittedName>
</protein>
<dbReference type="EMBL" id="JBFCZG010000011">
    <property type="protein sequence ID" value="KAL3417122.1"/>
    <property type="molecule type" value="Genomic_DNA"/>
</dbReference>
<gene>
    <name evidence="1" type="ORF">PVAG01_11122</name>
</gene>
<proteinExistence type="predicted"/>
<reference evidence="1 2" key="1">
    <citation type="submission" date="2024-06" db="EMBL/GenBank/DDBJ databases">
        <title>Complete genome of Phlyctema vagabunda strain 19-DSS-EL-015.</title>
        <authorList>
            <person name="Fiorenzani C."/>
        </authorList>
    </citation>
    <scope>NUCLEOTIDE SEQUENCE [LARGE SCALE GENOMIC DNA]</scope>
    <source>
        <strain evidence="1 2">19-DSS-EL-015</strain>
    </source>
</reference>
<sequence>MVLGSLPCNVGCTGCHLDFEHLPESHAIMANPLVGVQLFPGMSMVPMSGVRCPTCLARGQEVWVIPGRACGYCGTGC</sequence>
<evidence type="ECO:0000313" key="1">
    <source>
        <dbReference type="EMBL" id="KAL3417122.1"/>
    </source>
</evidence>
<name>A0ABR4P1D9_9HELO</name>